<dbReference type="SUPFAM" id="SSF48371">
    <property type="entry name" value="ARM repeat"/>
    <property type="match status" value="1"/>
</dbReference>
<dbReference type="Gene3D" id="1.25.10.90">
    <property type="match status" value="1"/>
</dbReference>
<dbReference type="EMBL" id="LCRD01000015">
    <property type="protein sequence ID" value="KKW30314.1"/>
    <property type="molecule type" value="Genomic_DNA"/>
</dbReference>
<gene>
    <name evidence="1" type="ORF">UY72_C0015G0011</name>
</gene>
<proteinExistence type="predicted"/>
<dbReference type="PANTHER" id="PTHR34070:SF1">
    <property type="entry name" value="DNA ALKYLATION REPAIR PROTEIN"/>
    <property type="match status" value="1"/>
</dbReference>
<reference evidence="1 2" key="1">
    <citation type="journal article" date="2015" name="Nature">
        <title>rRNA introns, odd ribosomes, and small enigmatic genomes across a large radiation of phyla.</title>
        <authorList>
            <person name="Brown C.T."/>
            <person name="Hug L.A."/>
            <person name="Thomas B.C."/>
            <person name="Sharon I."/>
            <person name="Castelle C.J."/>
            <person name="Singh A."/>
            <person name="Wilkins M.J."/>
            <person name="Williams K.H."/>
            <person name="Banfield J.F."/>
        </authorList>
    </citation>
    <scope>NUCLEOTIDE SEQUENCE [LARGE SCALE GENOMIC DNA]</scope>
</reference>
<dbReference type="Pfam" id="PF08713">
    <property type="entry name" value="DNA_alkylation"/>
    <property type="match status" value="1"/>
</dbReference>
<sequence length="236" mass="27404">MATLQDIVRDLRVHADPKRAAFLQRFFKTAPGEYAHGDVLLGISVPTTRAVAIKYRGKLDLLAIEKLLQSKYHEERFLALILLVDFYDSDPQGTVTVYVNNITTAINNWDLVDVSAHKIVGRYFDDKPKDTLAQLAVSSSLWERRVAMIATYWYIRKRDCKTAIDIAELLVHDKHDLIQKAVGWMLREIGNRCSIKAERDFLDRHAKTMPRTMLRYAIEKFPTEIRKHYLHLKSYE</sequence>
<dbReference type="InterPro" id="IPR016024">
    <property type="entry name" value="ARM-type_fold"/>
</dbReference>
<dbReference type="PATRIC" id="fig|1618989.3.peg.275"/>
<dbReference type="PANTHER" id="PTHR34070">
    <property type="entry name" value="ARMADILLO-TYPE FOLD"/>
    <property type="match status" value="1"/>
</dbReference>
<dbReference type="InterPro" id="IPR014825">
    <property type="entry name" value="DNA_alkylation"/>
</dbReference>
<dbReference type="Proteomes" id="UP000034846">
    <property type="component" value="Unassembled WGS sequence"/>
</dbReference>
<name>A0A0G2AD00_9BACT</name>
<evidence type="ECO:0000313" key="2">
    <source>
        <dbReference type="Proteomes" id="UP000034846"/>
    </source>
</evidence>
<organism evidence="1 2">
    <name type="scientific">Candidatus Uhrbacteria bacterium GW2011_GWD2_52_7</name>
    <dbReference type="NCBI Taxonomy" id="1618989"/>
    <lineage>
        <taxon>Bacteria</taxon>
        <taxon>Candidatus Uhriibacteriota</taxon>
    </lineage>
</organism>
<dbReference type="AlphaFoldDB" id="A0A0G2AD00"/>
<dbReference type="CDD" id="cd06561">
    <property type="entry name" value="AlkD_like"/>
    <property type="match status" value="1"/>
</dbReference>
<comment type="caution">
    <text evidence="1">The sequence shown here is derived from an EMBL/GenBank/DDBJ whole genome shotgun (WGS) entry which is preliminary data.</text>
</comment>
<accession>A0A0G2AD00</accession>
<protein>
    <submittedName>
        <fullName evidence="1">Alkylation repair enzyme protein</fullName>
    </submittedName>
</protein>
<evidence type="ECO:0000313" key="1">
    <source>
        <dbReference type="EMBL" id="KKW30314.1"/>
    </source>
</evidence>